<accession>A0A177WV60</accession>
<reference evidence="2 3" key="2">
    <citation type="submission" date="2016-05" db="EMBL/GenBank/DDBJ databases">
        <title>Lineage-specific infection strategies underlie the spectrum of fungal disease in amphibians.</title>
        <authorList>
            <person name="Cuomo C.A."/>
            <person name="Farrer R.A."/>
            <person name="James T."/>
            <person name="Longcore J."/>
            <person name="Birren B."/>
        </authorList>
    </citation>
    <scope>NUCLEOTIDE SEQUENCE [LARGE SCALE GENOMIC DNA]</scope>
    <source>
        <strain evidence="2 3">JEL423</strain>
    </source>
</reference>
<dbReference type="Proteomes" id="UP000077115">
    <property type="component" value="Unassembled WGS sequence"/>
</dbReference>
<gene>
    <name evidence="2" type="ORF">BDEG_27260</name>
</gene>
<evidence type="ECO:0000313" key="2">
    <source>
        <dbReference type="EMBL" id="OAJ43949.1"/>
    </source>
</evidence>
<dbReference type="AlphaFoldDB" id="A0A177WV60"/>
<dbReference type="VEuPathDB" id="FungiDB:BDEG_27260"/>
<dbReference type="STRING" id="403673.A0A177WV60"/>
<dbReference type="EMBL" id="DS022311">
    <property type="protein sequence ID" value="OAJ43949.1"/>
    <property type="molecule type" value="Genomic_DNA"/>
</dbReference>
<feature type="compositionally biased region" description="Polar residues" evidence="1">
    <location>
        <begin position="8"/>
        <end position="24"/>
    </location>
</feature>
<reference evidence="2 3" key="1">
    <citation type="submission" date="2006-10" db="EMBL/GenBank/DDBJ databases">
        <title>The Genome Sequence of Batrachochytrium dendrobatidis JEL423.</title>
        <authorList>
            <consortium name="The Broad Institute Genome Sequencing Platform"/>
            <person name="Birren B."/>
            <person name="Lander E."/>
            <person name="Galagan J."/>
            <person name="Cuomo C."/>
            <person name="Devon K."/>
            <person name="Jaffe D."/>
            <person name="Butler J."/>
            <person name="Alvarez P."/>
            <person name="Gnerre S."/>
            <person name="Grabherr M."/>
            <person name="Kleber M."/>
            <person name="Mauceli E."/>
            <person name="Brockman W."/>
            <person name="Young S."/>
            <person name="LaButti K."/>
            <person name="Sykes S."/>
            <person name="DeCaprio D."/>
            <person name="Crawford M."/>
            <person name="Koehrsen M."/>
            <person name="Engels R."/>
            <person name="Montgomery P."/>
            <person name="Pearson M."/>
            <person name="Howarth C."/>
            <person name="Larson L."/>
            <person name="White J."/>
            <person name="O'Leary S."/>
            <person name="Kodira C."/>
            <person name="Zeng Q."/>
            <person name="Yandava C."/>
            <person name="Alvarado L."/>
            <person name="Longcore J."/>
            <person name="James T."/>
        </authorList>
    </citation>
    <scope>NUCLEOTIDE SEQUENCE [LARGE SCALE GENOMIC DNA]</scope>
    <source>
        <strain evidence="2 3">JEL423</strain>
    </source>
</reference>
<feature type="region of interest" description="Disordered" evidence="1">
    <location>
        <begin position="1"/>
        <end position="51"/>
    </location>
</feature>
<sequence>MNDPHFAHSQSGPSPPNTQLYTQGSGIGVSLRHGSINQNTDTANNSTTQTHNSIGSITQQYVVAVYASAGTHTSVQQQVLDQLRTQCDEVMQVYKCQVSYTIAEQQQSQGLGVHQGLGNLTRHEFTVHVCIVGPYLQIVACRAGLLRSNPTQWLPATTITLEDSK</sequence>
<organism evidence="2 3">
    <name type="scientific">Batrachochytrium dendrobatidis (strain JEL423)</name>
    <dbReference type="NCBI Taxonomy" id="403673"/>
    <lineage>
        <taxon>Eukaryota</taxon>
        <taxon>Fungi</taxon>
        <taxon>Fungi incertae sedis</taxon>
        <taxon>Chytridiomycota</taxon>
        <taxon>Chytridiomycota incertae sedis</taxon>
        <taxon>Chytridiomycetes</taxon>
        <taxon>Rhizophydiales</taxon>
        <taxon>Rhizophydiales incertae sedis</taxon>
        <taxon>Batrachochytrium</taxon>
    </lineage>
</organism>
<feature type="compositionally biased region" description="Polar residues" evidence="1">
    <location>
        <begin position="35"/>
        <end position="51"/>
    </location>
</feature>
<proteinExistence type="predicted"/>
<name>A0A177WV60_BATDL</name>
<evidence type="ECO:0000256" key="1">
    <source>
        <dbReference type="SAM" id="MobiDB-lite"/>
    </source>
</evidence>
<protein>
    <submittedName>
        <fullName evidence="2">Uncharacterized protein</fullName>
    </submittedName>
</protein>
<evidence type="ECO:0000313" key="3">
    <source>
        <dbReference type="Proteomes" id="UP000077115"/>
    </source>
</evidence>